<evidence type="ECO:0000313" key="2">
    <source>
        <dbReference type="EMBL" id="MCU7552398.1"/>
    </source>
</evidence>
<dbReference type="AlphaFoldDB" id="A0A9X3BK82"/>
<evidence type="ECO:0000313" key="3">
    <source>
        <dbReference type="Proteomes" id="UP001155483"/>
    </source>
</evidence>
<dbReference type="PANTHER" id="PTHR43245">
    <property type="entry name" value="BIFUNCTIONAL POLYMYXIN RESISTANCE PROTEIN ARNA"/>
    <property type="match status" value="1"/>
</dbReference>
<name>A0A9X3BK82_9BACT</name>
<dbReference type="RefSeq" id="WP_279299835.1">
    <property type="nucleotide sequence ID" value="NZ_JAOTIF010000033.1"/>
</dbReference>
<reference evidence="2" key="1">
    <citation type="submission" date="2022-09" db="EMBL/GenBank/DDBJ databases">
        <authorList>
            <person name="Yuan C."/>
            <person name="Ke Z."/>
        </authorList>
    </citation>
    <scope>NUCLEOTIDE SEQUENCE</scope>
    <source>
        <strain evidence="2">LB-8</strain>
    </source>
</reference>
<comment type="caution">
    <text evidence="2">The sequence shown here is derived from an EMBL/GenBank/DDBJ whole genome shotgun (WGS) entry which is preliminary data.</text>
</comment>
<sequence>MQTILGAKGAIGTGLAKELTSYANKIRLVSRRPKKVNDNDFLFAADLTKPEEADEAIAGSEIVYLAIGTDYNTKVWQQVWPLIMRNVIDACKKHNAKLVFFDNMYMYDPDYLNNMTEDTPIRPVSKKGVVRAEIAQMLLNEVKTGALTAMIVRSADFIGVQNSALTETVVKNLLKRKKAIWFANVNKLHSYTFIPDAARGTAILGNTPDAYNQVWHLPTINEPLTGKQWIELFAKEAGVKPRYQVLSKNMMGILGLFVPVLKELKEMVYQYELDYVFDSSKFEERFQYKPVSPQEAVAYVVRELKKEKAEAKKKITDY</sequence>
<dbReference type="InterPro" id="IPR050177">
    <property type="entry name" value="Lipid_A_modif_metabolic_enz"/>
</dbReference>
<accession>A0A9X3BK82</accession>
<dbReference type="Pfam" id="PF01370">
    <property type="entry name" value="Epimerase"/>
    <property type="match status" value="1"/>
</dbReference>
<evidence type="ECO:0000259" key="1">
    <source>
        <dbReference type="Pfam" id="PF01370"/>
    </source>
</evidence>
<reference evidence="2" key="2">
    <citation type="submission" date="2023-04" db="EMBL/GenBank/DDBJ databases">
        <title>Paracnuella aquatica gen. nov., sp. nov., a member of the family Chitinophagaceae isolated from a hot spring.</title>
        <authorList>
            <person name="Wang C."/>
        </authorList>
    </citation>
    <scope>NUCLEOTIDE SEQUENCE</scope>
    <source>
        <strain evidence="2">LB-8</strain>
    </source>
</reference>
<proteinExistence type="predicted"/>
<protein>
    <submittedName>
        <fullName evidence="2">NAD-dependent epimerase/dehydratase family protein</fullName>
    </submittedName>
</protein>
<dbReference type="Proteomes" id="UP001155483">
    <property type="component" value="Unassembled WGS sequence"/>
</dbReference>
<dbReference type="InterPro" id="IPR001509">
    <property type="entry name" value="Epimerase_deHydtase"/>
</dbReference>
<dbReference type="SUPFAM" id="SSF51735">
    <property type="entry name" value="NAD(P)-binding Rossmann-fold domains"/>
    <property type="match status" value="1"/>
</dbReference>
<dbReference type="Gene3D" id="3.40.50.720">
    <property type="entry name" value="NAD(P)-binding Rossmann-like Domain"/>
    <property type="match status" value="1"/>
</dbReference>
<gene>
    <name evidence="2" type="ORF">OCK74_24980</name>
</gene>
<dbReference type="InterPro" id="IPR036291">
    <property type="entry name" value="NAD(P)-bd_dom_sf"/>
</dbReference>
<organism evidence="2 3">
    <name type="scientific">Paraflavisolibacter caeni</name>
    <dbReference type="NCBI Taxonomy" id="2982496"/>
    <lineage>
        <taxon>Bacteria</taxon>
        <taxon>Pseudomonadati</taxon>
        <taxon>Bacteroidota</taxon>
        <taxon>Chitinophagia</taxon>
        <taxon>Chitinophagales</taxon>
        <taxon>Chitinophagaceae</taxon>
        <taxon>Paraflavisolibacter</taxon>
    </lineage>
</organism>
<dbReference type="PANTHER" id="PTHR43245:SF13">
    <property type="entry name" value="UDP-D-APIOSE_UDP-D-XYLOSE SYNTHASE 2"/>
    <property type="match status" value="1"/>
</dbReference>
<feature type="domain" description="NAD-dependent epimerase/dehydratase" evidence="1">
    <location>
        <begin position="4"/>
        <end position="210"/>
    </location>
</feature>
<dbReference type="EMBL" id="JAOTIF010000033">
    <property type="protein sequence ID" value="MCU7552398.1"/>
    <property type="molecule type" value="Genomic_DNA"/>
</dbReference>
<keyword evidence="3" id="KW-1185">Reference proteome</keyword>